<keyword evidence="4" id="KW-1185">Reference proteome</keyword>
<dbReference type="InterPro" id="IPR036511">
    <property type="entry name" value="TGT-like_sf"/>
</dbReference>
<dbReference type="EMBL" id="SCEB01003452">
    <property type="protein sequence ID" value="RXM94371.1"/>
    <property type="molecule type" value="Genomic_DNA"/>
</dbReference>
<reference evidence="3 4" key="1">
    <citation type="submission" date="2019-01" db="EMBL/GenBank/DDBJ databases">
        <title>Draft Genome and Complete Hox-Cluster Characterization of the Sterlet Sturgeon (Acipenser ruthenus).</title>
        <authorList>
            <person name="Wei Q."/>
        </authorList>
    </citation>
    <scope>NUCLEOTIDE SEQUENCE [LARGE SCALE GENOMIC DNA]</scope>
    <source>
        <strain evidence="3">WHYD16114868_AA</strain>
        <tissue evidence="3">Blood</tissue>
    </source>
</reference>
<keyword evidence="3" id="KW-0808">Transferase</keyword>
<dbReference type="AlphaFoldDB" id="A0A444V1N4"/>
<dbReference type="GO" id="GO:0006400">
    <property type="term" value="P:tRNA modification"/>
    <property type="evidence" value="ECO:0007669"/>
    <property type="project" value="InterPro"/>
</dbReference>
<dbReference type="PANTHER" id="PTHR43530:SF1">
    <property type="entry name" value="QUEUINE TRNA-RIBOSYLTRANSFERASE CATALYTIC SUBUNIT 1"/>
    <property type="match status" value="1"/>
</dbReference>
<dbReference type="PANTHER" id="PTHR43530">
    <property type="entry name" value="QUEUINE TRNA-RIBOSYLTRANSFERASE CATALYTIC SUBUNIT 1"/>
    <property type="match status" value="1"/>
</dbReference>
<dbReference type="InterPro" id="IPR002616">
    <property type="entry name" value="tRNA_ribo_trans-like"/>
</dbReference>
<gene>
    <name evidence="3" type="ORF">EOD39_18064</name>
</gene>
<dbReference type="GO" id="GO:0008479">
    <property type="term" value="F:tRNA-guanosine(34) queuine transglycosylase activity"/>
    <property type="evidence" value="ECO:0007669"/>
    <property type="project" value="TreeGrafter"/>
</dbReference>
<dbReference type="SUPFAM" id="SSF51713">
    <property type="entry name" value="tRNA-guanine transglycosylase"/>
    <property type="match status" value="1"/>
</dbReference>
<comment type="caution">
    <text evidence="3">The sequence shown here is derived from an EMBL/GenBank/DDBJ whole genome shotgun (WGS) entry which is preliminary data.</text>
</comment>
<dbReference type="Pfam" id="PF01702">
    <property type="entry name" value="TGT"/>
    <property type="match status" value="1"/>
</dbReference>
<dbReference type="Gene3D" id="3.20.20.105">
    <property type="entry name" value="Queuine tRNA-ribosyltransferase-like"/>
    <property type="match status" value="1"/>
</dbReference>
<organism evidence="3 4">
    <name type="scientific">Acipenser ruthenus</name>
    <name type="common">Sterlet sturgeon</name>
    <dbReference type="NCBI Taxonomy" id="7906"/>
    <lineage>
        <taxon>Eukaryota</taxon>
        <taxon>Metazoa</taxon>
        <taxon>Chordata</taxon>
        <taxon>Craniata</taxon>
        <taxon>Vertebrata</taxon>
        <taxon>Euteleostomi</taxon>
        <taxon>Actinopterygii</taxon>
        <taxon>Chondrostei</taxon>
        <taxon>Acipenseriformes</taxon>
        <taxon>Acipenseridae</taxon>
        <taxon>Acipenser</taxon>
    </lineage>
</organism>
<dbReference type="Proteomes" id="UP000289886">
    <property type="component" value="Unassembled WGS sequence"/>
</dbReference>
<feature type="domain" description="tRNA-guanine(15) transglycosylase-like" evidence="2">
    <location>
        <begin position="3"/>
        <end position="84"/>
    </location>
</feature>
<proteinExistence type="predicted"/>
<evidence type="ECO:0000313" key="4">
    <source>
        <dbReference type="Proteomes" id="UP000289886"/>
    </source>
</evidence>
<evidence type="ECO:0000256" key="1">
    <source>
        <dbReference type="ARBA" id="ARBA00022833"/>
    </source>
</evidence>
<keyword evidence="1" id="KW-0862">Zinc</keyword>
<protein>
    <submittedName>
        <fullName evidence="3">Queuine tRNA-ribosyltransferase</fullName>
    </submittedName>
</protein>
<evidence type="ECO:0000313" key="3">
    <source>
        <dbReference type="EMBL" id="RXM94371.1"/>
    </source>
</evidence>
<name>A0A444V1N4_ACIRT</name>
<accession>A0A444V1N4</accession>
<dbReference type="GO" id="GO:0005829">
    <property type="term" value="C:cytosol"/>
    <property type="evidence" value="ECO:0007669"/>
    <property type="project" value="TreeGrafter"/>
</dbReference>
<evidence type="ECO:0000259" key="2">
    <source>
        <dbReference type="Pfam" id="PF01702"/>
    </source>
</evidence>
<dbReference type="NCBIfam" id="TIGR00449">
    <property type="entry name" value="tgt_general"/>
    <property type="match status" value="1"/>
</dbReference>
<sequence length="186" mass="20853">MSGPELIKKASGLHGFMDWKRNLLTDSGGFQMVSLVELSEVTEEGVRFCSPYDGKEILLTPEESIGIQNSLGSDIMMQLDDVMSLMRSVRQSIVEQSFPAFVRRFMERMYSSQEKYPSWAVEALASETVDGCFGDPERCVVSSGVLLAAEAGPWGTMAELEKEVLPLPPRYRFRDLLLGDWQADDR</sequence>